<proteinExistence type="predicted"/>
<feature type="compositionally biased region" description="Basic and acidic residues" evidence="1">
    <location>
        <begin position="51"/>
        <end position="76"/>
    </location>
</feature>
<reference evidence="4" key="1">
    <citation type="submission" date="2016-10" db="EMBL/GenBank/DDBJ databases">
        <authorList>
            <person name="Varghese N."/>
            <person name="Submissions S."/>
        </authorList>
    </citation>
    <scope>NUCLEOTIDE SEQUENCE [LARGE SCALE GENOMIC DNA]</scope>
    <source>
        <strain evidence="4">CGMCC 4.3525</strain>
    </source>
</reference>
<dbReference type="EMBL" id="FOFR01000007">
    <property type="protein sequence ID" value="SER00751.1"/>
    <property type="molecule type" value="Genomic_DNA"/>
</dbReference>
<dbReference type="Proteomes" id="UP000199352">
    <property type="component" value="Unassembled WGS sequence"/>
</dbReference>
<evidence type="ECO:0000256" key="2">
    <source>
        <dbReference type="SAM" id="Phobius"/>
    </source>
</evidence>
<sequence>MDWYHGNPMGWGGAAMMALDLLLFLAGLTALAVVLLRRRPNSPRGGSATRILDERPARDEGGTEEPDRVRRTLDSR</sequence>
<gene>
    <name evidence="3" type="ORF">SAMN05216188_10753</name>
</gene>
<evidence type="ECO:0000313" key="4">
    <source>
        <dbReference type="Proteomes" id="UP000199352"/>
    </source>
</evidence>
<accession>A0A1H9KNL8</accession>
<feature type="transmembrane region" description="Helical" evidence="2">
    <location>
        <begin position="12"/>
        <end position="36"/>
    </location>
</feature>
<keyword evidence="2" id="KW-0472">Membrane</keyword>
<feature type="region of interest" description="Disordered" evidence="1">
    <location>
        <begin position="39"/>
        <end position="76"/>
    </location>
</feature>
<dbReference type="STRING" id="402600.SAMN05216188_10753"/>
<evidence type="ECO:0000256" key="1">
    <source>
        <dbReference type="SAM" id="MobiDB-lite"/>
    </source>
</evidence>
<organism evidence="3 4">
    <name type="scientific">Lentzea xinjiangensis</name>
    <dbReference type="NCBI Taxonomy" id="402600"/>
    <lineage>
        <taxon>Bacteria</taxon>
        <taxon>Bacillati</taxon>
        <taxon>Actinomycetota</taxon>
        <taxon>Actinomycetes</taxon>
        <taxon>Pseudonocardiales</taxon>
        <taxon>Pseudonocardiaceae</taxon>
        <taxon>Lentzea</taxon>
    </lineage>
</organism>
<dbReference type="RefSeq" id="WP_245777857.1">
    <property type="nucleotide sequence ID" value="NZ_FOFR01000007.1"/>
</dbReference>
<keyword evidence="4" id="KW-1185">Reference proteome</keyword>
<evidence type="ECO:0000313" key="3">
    <source>
        <dbReference type="EMBL" id="SER00751.1"/>
    </source>
</evidence>
<dbReference type="AlphaFoldDB" id="A0A1H9KNL8"/>
<keyword evidence="2" id="KW-1133">Transmembrane helix</keyword>
<protein>
    <submittedName>
        <fullName evidence="3">Uncharacterized protein</fullName>
    </submittedName>
</protein>
<name>A0A1H9KNL8_9PSEU</name>
<keyword evidence="2" id="KW-0812">Transmembrane</keyword>